<comment type="caution">
    <text evidence="1">The sequence shown here is derived from an EMBL/GenBank/DDBJ whole genome shotgun (WGS) entry which is preliminary data.</text>
</comment>
<sequence>MQKYYQNATDQVQKALKESLTSLRENLTNEGLNIEKIATESMAVEVVSFLLVECLTKERMAFHPFDGTEKAHKNALKIVKAAVIQYRGDNLVPPQKHQIH</sequence>
<accession>A0ABT7VV45</accession>
<dbReference type="Proteomes" id="UP001171945">
    <property type="component" value="Unassembled WGS sequence"/>
</dbReference>
<protein>
    <submittedName>
        <fullName evidence="1">Uncharacterized protein</fullName>
    </submittedName>
</protein>
<name>A0ABT7VV45_9GAMM</name>
<organism evidence="1 2">
    <name type="scientific">Candidatus Marithioploca araucensis</name>
    <dbReference type="NCBI Taxonomy" id="70273"/>
    <lineage>
        <taxon>Bacteria</taxon>
        <taxon>Pseudomonadati</taxon>
        <taxon>Pseudomonadota</taxon>
        <taxon>Gammaproteobacteria</taxon>
        <taxon>Thiotrichales</taxon>
        <taxon>Thiotrichaceae</taxon>
        <taxon>Candidatus Marithioploca</taxon>
    </lineage>
</organism>
<evidence type="ECO:0000313" key="2">
    <source>
        <dbReference type="Proteomes" id="UP001171945"/>
    </source>
</evidence>
<reference evidence="1" key="1">
    <citation type="submission" date="2023-06" db="EMBL/GenBank/DDBJ databases">
        <title>Uncultivated large filamentous bacteria from sulfidic sediments reveal new species and different genomic features in energy metabolism and defense.</title>
        <authorList>
            <person name="Fonseca A."/>
        </authorList>
    </citation>
    <scope>NUCLEOTIDE SEQUENCE</scope>
    <source>
        <strain evidence="1">HSG4</strain>
    </source>
</reference>
<gene>
    <name evidence="1" type="ORF">QUF54_08905</name>
</gene>
<keyword evidence="2" id="KW-1185">Reference proteome</keyword>
<dbReference type="EMBL" id="JAUCGM010000652">
    <property type="protein sequence ID" value="MDM8563457.1"/>
    <property type="molecule type" value="Genomic_DNA"/>
</dbReference>
<proteinExistence type="predicted"/>
<evidence type="ECO:0000313" key="1">
    <source>
        <dbReference type="EMBL" id="MDM8563457.1"/>
    </source>
</evidence>